<gene>
    <name evidence="1" type="ORF">HLB23_25515</name>
</gene>
<proteinExistence type="predicted"/>
<keyword evidence="2" id="KW-1185">Reference proteome</keyword>
<name>A0A849C3A9_9NOCA</name>
<dbReference type="RefSeq" id="WP_067527833.1">
    <property type="nucleotide sequence ID" value="NZ_JABELX010000009.1"/>
</dbReference>
<dbReference type="AlphaFoldDB" id="A0A849C3A9"/>
<evidence type="ECO:0000313" key="1">
    <source>
        <dbReference type="EMBL" id="NNH73174.1"/>
    </source>
</evidence>
<evidence type="ECO:0000313" key="2">
    <source>
        <dbReference type="Proteomes" id="UP000586827"/>
    </source>
</evidence>
<reference evidence="1 2" key="1">
    <citation type="submission" date="2020-05" db="EMBL/GenBank/DDBJ databases">
        <title>MicrobeNet Type strains.</title>
        <authorList>
            <person name="Nicholson A.C."/>
        </authorList>
    </citation>
    <scope>NUCLEOTIDE SEQUENCE [LARGE SCALE GENOMIC DNA]</scope>
    <source>
        <strain evidence="1 2">JCM 3224</strain>
    </source>
</reference>
<protein>
    <submittedName>
        <fullName evidence="1">Uncharacterized protein</fullName>
    </submittedName>
</protein>
<sequence length="387" mass="42978">MSMLTSAEIDRELVTRETEIDAIATTLVELDKHPGLILVRQFPPTGVTEQRWGPVQEAIALLWEDYARLRTILDSAKAARRRHLMLSDGDRAEITRLLREQSFEVAREQIPLSQRTLTGPREAVRYIGLADILDRMRERFPTVVEFLDQVDTVNTEVAAGVAPLRAELDNVGATTNPALRAIRDGIAELLGRAAVDPLALADEVDERLTELSDQLRTESAMLTELRALVANWDTAVAAVREQLDRVRQIRERTAHARVEVEQKILTGPLPVRPDDTGALRAELDALRPGAAEALYRLRERIGNSCAQAVDDERLIQGLLDRRAELRGRLGAYQAKANRLGVAEERDVMAADRIATGLLSRRPCDLAAVTRAIADYRGIIAQKSGRTS</sequence>
<comment type="caution">
    <text evidence="1">The sequence shown here is derived from an EMBL/GenBank/DDBJ whole genome shotgun (WGS) entry which is preliminary data.</text>
</comment>
<dbReference type="Proteomes" id="UP000586827">
    <property type="component" value="Unassembled WGS sequence"/>
</dbReference>
<accession>A0A849C3A9</accession>
<dbReference type="EMBL" id="JABELX010000009">
    <property type="protein sequence ID" value="NNH73174.1"/>
    <property type="molecule type" value="Genomic_DNA"/>
</dbReference>
<organism evidence="1 2">
    <name type="scientific">Nocardia uniformis</name>
    <dbReference type="NCBI Taxonomy" id="53432"/>
    <lineage>
        <taxon>Bacteria</taxon>
        <taxon>Bacillati</taxon>
        <taxon>Actinomycetota</taxon>
        <taxon>Actinomycetes</taxon>
        <taxon>Mycobacteriales</taxon>
        <taxon>Nocardiaceae</taxon>
        <taxon>Nocardia</taxon>
    </lineage>
</organism>